<proteinExistence type="predicted"/>
<evidence type="ECO:0000313" key="1">
    <source>
        <dbReference type="EMBL" id="CAB4803132.1"/>
    </source>
</evidence>
<accession>A0A6J7R8U7</accession>
<dbReference type="EMBL" id="CAFBPF010000239">
    <property type="protein sequence ID" value="CAB5025162.1"/>
    <property type="molecule type" value="Genomic_DNA"/>
</dbReference>
<organism evidence="3">
    <name type="scientific">freshwater metagenome</name>
    <dbReference type="NCBI Taxonomy" id="449393"/>
    <lineage>
        <taxon>unclassified sequences</taxon>
        <taxon>metagenomes</taxon>
        <taxon>ecological metagenomes</taxon>
    </lineage>
</organism>
<gene>
    <name evidence="1" type="ORF">UFOPK2996_01178</name>
    <name evidence="2" type="ORF">UFOPK3974_00299</name>
    <name evidence="3" type="ORF">UFOPK4071_01459</name>
</gene>
<name>A0A6J7R8U7_9ZZZZ</name>
<sequence>MQIPRRKTQDIDIDIDLRIDQDLNPVRRLTSHTAETN</sequence>
<protein>
    <submittedName>
        <fullName evidence="3">Unannotated protein</fullName>
    </submittedName>
</protein>
<dbReference type="AlphaFoldDB" id="A0A6J7R8U7"/>
<dbReference type="EMBL" id="CAFAAH010000175">
    <property type="protein sequence ID" value="CAB4803132.1"/>
    <property type="molecule type" value="Genomic_DNA"/>
</dbReference>
<evidence type="ECO:0000313" key="2">
    <source>
        <dbReference type="EMBL" id="CAB4979921.1"/>
    </source>
</evidence>
<dbReference type="EMBL" id="CAFBOR010000024">
    <property type="protein sequence ID" value="CAB4979921.1"/>
    <property type="molecule type" value="Genomic_DNA"/>
</dbReference>
<evidence type="ECO:0000313" key="3">
    <source>
        <dbReference type="EMBL" id="CAB5025162.1"/>
    </source>
</evidence>
<reference evidence="3" key="1">
    <citation type="submission" date="2020-05" db="EMBL/GenBank/DDBJ databases">
        <authorList>
            <person name="Chiriac C."/>
            <person name="Salcher M."/>
            <person name="Ghai R."/>
            <person name="Kavagutti S V."/>
        </authorList>
    </citation>
    <scope>NUCLEOTIDE SEQUENCE</scope>
</reference>